<keyword evidence="2" id="KW-1185">Reference proteome</keyword>
<dbReference type="EMBL" id="QTSX02000732">
    <property type="protein sequence ID" value="KAJ9086109.1"/>
    <property type="molecule type" value="Genomic_DNA"/>
</dbReference>
<proteinExistence type="predicted"/>
<reference evidence="1" key="1">
    <citation type="submission" date="2022-04" db="EMBL/GenBank/DDBJ databases">
        <title>Genome of the entomopathogenic fungus Entomophthora muscae.</title>
        <authorList>
            <person name="Elya C."/>
            <person name="Lovett B.R."/>
            <person name="Lee E."/>
            <person name="Macias A.M."/>
            <person name="Hajek A.E."/>
            <person name="De Bivort B.L."/>
            <person name="Kasson M.T."/>
            <person name="De Fine Licht H.H."/>
            <person name="Stajich J.E."/>
        </authorList>
    </citation>
    <scope>NUCLEOTIDE SEQUENCE</scope>
    <source>
        <strain evidence="1">Berkeley</strain>
    </source>
</reference>
<evidence type="ECO:0000313" key="1">
    <source>
        <dbReference type="EMBL" id="KAJ9086109.1"/>
    </source>
</evidence>
<organism evidence="1 2">
    <name type="scientific">Entomophthora muscae</name>
    <dbReference type="NCBI Taxonomy" id="34485"/>
    <lineage>
        <taxon>Eukaryota</taxon>
        <taxon>Fungi</taxon>
        <taxon>Fungi incertae sedis</taxon>
        <taxon>Zoopagomycota</taxon>
        <taxon>Entomophthoromycotina</taxon>
        <taxon>Entomophthoromycetes</taxon>
        <taxon>Entomophthorales</taxon>
        <taxon>Entomophthoraceae</taxon>
        <taxon>Entomophthora</taxon>
    </lineage>
</organism>
<name>A0ACC2UGE1_9FUNG</name>
<comment type="caution">
    <text evidence="1">The sequence shown here is derived from an EMBL/GenBank/DDBJ whole genome shotgun (WGS) entry which is preliminary data.</text>
</comment>
<evidence type="ECO:0000313" key="2">
    <source>
        <dbReference type="Proteomes" id="UP001165960"/>
    </source>
</evidence>
<gene>
    <name evidence="1" type="ORF">DSO57_1007513</name>
</gene>
<accession>A0ACC2UGE1</accession>
<sequence length="146" mass="16261">MRSAPSSPPEGASLNKKNNSNYIIDHNGPTLSPLIKARRIRSRGPYALHDHIPPPLKRHEREANPSPEKHPVESSTTSSPETHSTFELYDENFEEGTHAPPTTPSLPSPPPTAINSRWNPEHPNPFAALEEQLDFDNPLLAEEDPR</sequence>
<dbReference type="Proteomes" id="UP001165960">
    <property type="component" value="Unassembled WGS sequence"/>
</dbReference>
<protein>
    <submittedName>
        <fullName evidence="1">Uncharacterized protein</fullName>
    </submittedName>
</protein>